<evidence type="ECO:0000313" key="9">
    <source>
        <dbReference type="Proteomes" id="UP000501130"/>
    </source>
</evidence>
<accession>A0ABX6N628</accession>
<keyword evidence="5" id="KW-0547">Nucleotide-binding</keyword>
<keyword evidence="2" id="KW-0813">Transport</keyword>
<protein>
    <submittedName>
        <fullName evidence="8">ABC transporter ATP-binding protein</fullName>
    </submittedName>
</protein>
<evidence type="ECO:0000259" key="7">
    <source>
        <dbReference type="PROSITE" id="PS50893"/>
    </source>
</evidence>
<keyword evidence="6 8" id="KW-0067">ATP-binding</keyword>
<organism evidence="8 9">
    <name type="scientific">Limnobacter profundi</name>
    <dbReference type="NCBI Taxonomy" id="2732163"/>
    <lineage>
        <taxon>Bacteria</taxon>
        <taxon>Pseudomonadati</taxon>
        <taxon>Pseudomonadota</taxon>
        <taxon>Betaproteobacteria</taxon>
        <taxon>Burkholderiales</taxon>
        <taxon>Burkholderiaceae</taxon>
        <taxon>Limnobacter</taxon>
    </lineage>
</organism>
<evidence type="ECO:0000256" key="6">
    <source>
        <dbReference type="ARBA" id="ARBA00022840"/>
    </source>
</evidence>
<evidence type="ECO:0000256" key="1">
    <source>
        <dbReference type="ARBA" id="ARBA00005417"/>
    </source>
</evidence>
<gene>
    <name evidence="8" type="ORF">HKT17_06430</name>
</gene>
<reference evidence="8 9" key="1">
    <citation type="submission" date="2020-05" db="EMBL/GenBank/DDBJ databases">
        <title>Compete genome of Limnobacter sp. SAORIC-580.</title>
        <authorList>
            <person name="Song J."/>
            <person name="Cho J.-C."/>
        </authorList>
    </citation>
    <scope>NUCLEOTIDE SEQUENCE [LARGE SCALE GENOMIC DNA]</scope>
    <source>
        <strain evidence="8 9">SAORIC-580</strain>
    </source>
</reference>
<comment type="similarity">
    <text evidence="1">Belongs to the ABC transporter superfamily.</text>
</comment>
<dbReference type="InterPro" id="IPR017911">
    <property type="entry name" value="MacB-like_ATP-bd"/>
</dbReference>
<evidence type="ECO:0000256" key="4">
    <source>
        <dbReference type="ARBA" id="ARBA00022519"/>
    </source>
</evidence>
<keyword evidence="9" id="KW-1185">Reference proteome</keyword>
<sequence length="244" mass="26196">MNQQQTSSTTLAVAGVSKTLGGVKLFTDVSLQLQQGQSLAVIGESGSGKSTLLHLMAGLDKPDTGEVYWAGTAIHTLNTNQIAARRLRHVGLVFQAYYLMPHLNAQQNVELPFLLAGEKPNHSRCIQLLDQVGISHKSRSYPRELSGGEQQRVAIARALALNPPLILADEPTGNLDEDNAERVLQVLLDACSAQGCALVMVTHSVKAASHLNHRLNLADHHLAEHPTAELNPVENLAAHAANKA</sequence>
<dbReference type="InterPro" id="IPR003593">
    <property type="entry name" value="AAA+_ATPase"/>
</dbReference>
<dbReference type="InterPro" id="IPR017871">
    <property type="entry name" value="ABC_transporter-like_CS"/>
</dbReference>
<evidence type="ECO:0000256" key="5">
    <source>
        <dbReference type="ARBA" id="ARBA00022741"/>
    </source>
</evidence>
<dbReference type="GO" id="GO:0005524">
    <property type="term" value="F:ATP binding"/>
    <property type="evidence" value="ECO:0007669"/>
    <property type="project" value="UniProtKB-KW"/>
</dbReference>
<dbReference type="SMART" id="SM00382">
    <property type="entry name" value="AAA"/>
    <property type="match status" value="1"/>
</dbReference>
<keyword evidence="4" id="KW-0472">Membrane</keyword>
<dbReference type="SUPFAM" id="SSF52540">
    <property type="entry name" value="P-loop containing nucleoside triphosphate hydrolases"/>
    <property type="match status" value="1"/>
</dbReference>
<dbReference type="InterPro" id="IPR015854">
    <property type="entry name" value="ABC_transpr_LolD-like"/>
</dbReference>
<dbReference type="Gene3D" id="3.40.50.300">
    <property type="entry name" value="P-loop containing nucleotide triphosphate hydrolases"/>
    <property type="match status" value="1"/>
</dbReference>
<dbReference type="InterPro" id="IPR003439">
    <property type="entry name" value="ABC_transporter-like_ATP-bd"/>
</dbReference>
<evidence type="ECO:0000313" key="8">
    <source>
        <dbReference type="EMBL" id="QJR29375.1"/>
    </source>
</evidence>
<dbReference type="Pfam" id="PF00005">
    <property type="entry name" value="ABC_tran"/>
    <property type="match status" value="1"/>
</dbReference>
<dbReference type="PANTHER" id="PTHR24220">
    <property type="entry name" value="IMPORT ATP-BINDING PROTEIN"/>
    <property type="match status" value="1"/>
</dbReference>
<dbReference type="Proteomes" id="UP000501130">
    <property type="component" value="Chromosome"/>
</dbReference>
<name>A0ABX6N628_9BURK</name>
<dbReference type="PROSITE" id="PS00211">
    <property type="entry name" value="ABC_TRANSPORTER_1"/>
    <property type="match status" value="1"/>
</dbReference>
<dbReference type="InterPro" id="IPR027417">
    <property type="entry name" value="P-loop_NTPase"/>
</dbReference>
<feature type="domain" description="ABC transporter" evidence="7">
    <location>
        <begin position="11"/>
        <end position="244"/>
    </location>
</feature>
<evidence type="ECO:0000256" key="3">
    <source>
        <dbReference type="ARBA" id="ARBA00022475"/>
    </source>
</evidence>
<keyword evidence="4" id="KW-0997">Cell inner membrane</keyword>
<dbReference type="PANTHER" id="PTHR24220:SF689">
    <property type="entry name" value="LIPOPROTEIN-RELEASING SYSTEM ATP-BINDING PROTEIN LOLD"/>
    <property type="match status" value="1"/>
</dbReference>
<dbReference type="CDD" id="cd03255">
    <property type="entry name" value="ABC_MJ0796_LolCDE_FtsE"/>
    <property type="match status" value="1"/>
</dbReference>
<evidence type="ECO:0000256" key="2">
    <source>
        <dbReference type="ARBA" id="ARBA00022448"/>
    </source>
</evidence>
<dbReference type="PROSITE" id="PS50893">
    <property type="entry name" value="ABC_TRANSPORTER_2"/>
    <property type="match status" value="1"/>
</dbReference>
<dbReference type="EMBL" id="CP053084">
    <property type="protein sequence ID" value="QJR29375.1"/>
    <property type="molecule type" value="Genomic_DNA"/>
</dbReference>
<proteinExistence type="inferred from homology"/>
<keyword evidence="3" id="KW-1003">Cell membrane</keyword>